<evidence type="ECO:0000256" key="8">
    <source>
        <dbReference type="ARBA" id="ARBA00023170"/>
    </source>
</evidence>
<reference evidence="11 12" key="1">
    <citation type="submission" date="2022-12" db="EMBL/GenBank/DDBJ databases">
        <title>Chromosome-level genome of Tegillarca granosa.</title>
        <authorList>
            <person name="Kim J."/>
        </authorList>
    </citation>
    <scope>NUCLEOTIDE SEQUENCE [LARGE SCALE GENOMIC DNA]</scope>
    <source>
        <strain evidence="11">Teg-2019</strain>
        <tissue evidence="11">Adductor muscle</tissue>
    </source>
</reference>
<keyword evidence="12" id="KW-1185">Reference proteome</keyword>
<dbReference type="InterPro" id="IPR035500">
    <property type="entry name" value="NHR-like_dom_sf"/>
</dbReference>
<protein>
    <recommendedName>
        <fullName evidence="10">NR LBD domain-containing protein</fullName>
    </recommendedName>
</protein>
<evidence type="ECO:0000256" key="5">
    <source>
        <dbReference type="ARBA" id="ARBA00022491"/>
    </source>
</evidence>
<comment type="caution">
    <text evidence="11">The sequence shown here is derived from an EMBL/GenBank/DDBJ whole genome shotgun (WGS) entry which is preliminary data.</text>
</comment>
<dbReference type="PANTHER" id="PTHR24081">
    <property type="entry name" value="NUCLEAR RECEPTOR SUBFAMILY 0 GROUP B"/>
    <property type="match status" value="1"/>
</dbReference>
<evidence type="ECO:0000256" key="1">
    <source>
        <dbReference type="ARBA" id="ARBA00004123"/>
    </source>
</evidence>
<dbReference type="PRINTS" id="PR00398">
    <property type="entry name" value="STRDHORMONER"/>
</dbReference>
<dbReference type="EMBL" id="JARBDR010000141">
    <property type="protein sequence ID" value="KAJ8320287.1"/>
    <property type="molecule type" value="Genomic_DNA"/>
</dbReference>
<dbReference type="Pfam" id="PF00104">
    <property type="entry name" value="Hormone_recep"/>
    <property type="match status" value="1"/>
</dbReference>
<proteinExistence type="inferred from homology"/>
<dbReference type="InterPro" id="IPR033544">
    <property type="entry name" value="NR0B1/2"/>
</dbReference>
<keyword evidence="5" id="KW-0678">Repressor</keyword>
<dbReference type="InterPro" id="IPR000536">
    <property type="entry name" value="Nucl_hrmn_rcpt_lig-bd"/>
</dbReference>
<dbReference type="SMART" id="SM00430">
    <property type="entry name" value="HOLI"/>
    <property type="match status" value="1"/>
</dbReference>
<evidence type="ECO:0000256" key="6">
    <source>
        <dbReference type="ARBA" id="ARBA00023015"/>
    </source>
</evidence>
<feature type="region of interest" description="Disordered" evidence="9">
    <location>
        <begin position="91"/>
        <end position="124"/>
    </location>
</feature>
<dbReference type="PANTHER" id="PTHR24081:SF8">
    <property type="entry name" value="NR LBD DOMAIN-CONTAINING PROTEIN"/>
    <property type="match status" value="1"/>
</dbReference>
<name>A0ABQ9FSP4_TEGGR</name>
<keyword evidence="7" id="KW-0804">Transcription</keyword>
<dbReference type="PROSITE" id="PS51843">
    <property type="entry name" value="NR_LBD"/>
    <property type="match status" value="1"/>
</dbReference>
<feature type="domain" description="NR LBD" evidence="10">
    <location>
        <begin position="242"/>
        <end position="455"/>
    </location>
</feature>
<dbReference type="Proteomes" id="UP001217089">
    <property type="component" value="Unassembled WGS sequence"/>
</dbReference>
<evidence type="ECO:0000313" key="11">
    <source>
        <dbReference type="EMBL" id="KAJ8320287.1"/>
    </source>
</evidence>
<evidence type="ECO:0000256" key="7">
    <source>
        <dbReference type="ARBA" id="ARBA00023163"/>
    </source>
</evidence>
<comment type="similarity">
    <text evidence="3">Belongs to the nuclear hormone receptor family. NR0 subfamily.</text>
</comment>
<dbReference type="InterPro" id="IPR001723">
    <property type="entry name" value="Nuclear_hrmn_rcpt"/>
</dbReference>
<evidence type="ECO:0000256" key="4">
    <source>
        <dbReference type="ARBA" id="ARBA00022490"/>
    </source>
</evidence>
<feature type="compositionally biased region" description="Polar residues" evidence="9">
    <location>
        <begin position="91"/>
        <end position="103"/>
    </location>
</feature>
<evidence type="ECO:0000313" key="12">
    <source>
        <dbReference type="Proteomes" id="UP001217089"/>
    </source>
</evidence>
<evidence type="ECO:0000256" key="2">
    <source>
        <dbReference type="ARBA" id="ARBA00004496"/>
    </source>
</evidence>
<dbReference type="SUPFAM" id="SSF48508">
    <property type="entry name" value="Nuclear receptor ligand-binding domain"/>
    <property type="match status" value="1"/>
</dbReference>
<keyword evidence="6" id="KW-0805">Transcription regulation</keyword>
<feature type="compositionally biased region" description="Polar residues" evidence="9">
    <location>
        <begin position="111"/>
        <end position="124"/>
    </location>
</feature>
<keyword evidence="8" id="KW-0675">Receptor</keyword>
<evidence type="ECO:0000259" key="10">
    <source>
        <dbReference type="PROSITE" id="PS51843"/>
    </source>
</evidence>
<comment type="subcellular location">
    <subcellularLocation>
        <location evidence="2">Cytoplasm</location>
    </subcellularLocation>
    <subcellularLocation>
        <location evidence="1">Nucleus</location>
    </subcellularLocation>
</comment>
<accession>A0ABQ9FSP4</accession>
<keyword evidence="4" id="KW-0963">Cytoplasm</keyword>
<organism evidence="11 12">
    <name type="scientific">Tegillarca granosa</name>
    <name type="common">Malaysian cockle</name>
    <name type="synonym">Anadara granosa</name>
    <dbReference type="NCBI Taxonomy" id="220873"/>
    <lineage>
        <taxon>Eukaryota</taxon>
        <taxon>Metazoa</taxon>
        <taxon>Spiralia</taxon>
        <taxon>Lophotrochozoa</taxon>
        <taxon>Mollusca</taxon>
        <taxon>Bivalvia</taxon>
        <taxon>Autobranchia</taxon>
        <taxon>Pteriomorphia</taxon>
        <taxon>Arcoida</taxon>
        <taxon>Arcoidea</taxon>
        <taxon>Arcidae</taxon>
        <taxon>Tegillarca</taxon>
    </lineage>
</organism>
<evidence type="ECO:0000256" key="3">
    <source>
        <dbReference type="ARBA" id="ARBA00006647"/>
    </source>
</evidence>
<dbReference type="Gene3D" id="1.10.565.10">
    <property type="entry name" value="Retinoid X Receptor"/>
    <property type="match status" value="1"/>
</dbReference>
<gene>
    <name evidence="11" type="ORF">KUTeg_001874</name>
</gene>
<evidence type="ECO:0000256" key="9">
    <source>
        <dbReference type="SAM" id="MobiDB-lite"/>
    </source>
</evidence>
<sequence length="455" mass="51568">MDLCRDKGSVCACHPVSYQVNTLQRLLMPTKEAYSCCGNQGMSTQTYYDSVNQSNYNHYMNNTPKQNTLQSVLMGEIPAAYSHLTTPRISSSTFPAQTSSNASLRIPSPYDTMTPSPHSPAPHQSISPPFIPYSSHHDMTPPHSPSPSHIKPTREVHSPHYVQQFTQREEILQQNNFMSSSSPPNLEYDSCQDQPIDLSCKSPQHEDIPQEGIEENFSMLRNLLCVGKSLHSEHEQSPVSGEQEDSSCFEQYSSMTIKGTTRVTLAKKNMLPVSSRVSDWLVKIVQFAKSIPEFQNLSHNDKVTLILNSWTRLFNFLYVVTPRPCENEEENVTPAPDEPTMKSSDSIQNFIKKCQGMNLDQKEYTFLRMAVLFNAGYVGLDRPDLVDQLNSLIQQLLQQHVQASRPDDVMHYSRLLLCLPALYGINCKMIENLFCRHINGNMDLDVLLKEMLQNL</sequence>